<dbReference type="OrthoDB" id="10456148at2759"/>
<comment type="caution">
    <text evidence="1">The sequence shown here is derived from an EMBL/GenBank/DDBJ whole genome shotgun (WGS) entry which is preliminary data.</text>
</comment>
<sequence length="104" mass="10907">MSLIAGATPHSDASYGGCSTTKCQWGRVFMPLKAKVLAFKHHVEAMQCELEQDKTDVISYKDNTYPSILLEIDASGGCQGADSGGGSVLALCGAFGKVGENTFS</sequence>
<evidence type="ECO:0000313" key="2">
    <source>
        <dbReference type="Proteomes" id="UP000183567"/>
    </source>
</evidence>
<organism evidence="1 2">
    <name type="scientific">Rhizopogon vesiculosus</name>
    <dbReference type="NCBI Taxonomy" id="180088"/>
    <lineage>
        <taxon>Eukaryota</taxon>
        <taxon>Fungi</taxon>
        <taxon>Dikarya</taxon>
        <taxon>Basidiomycota</taxon>
        <taxon>Agaricomycotina</taxon>
        <taxon>Agaricomycetes</taxon>
        <taxon>Agaricomycetidae</taxon>
        <taxon>Boletales</taxon>
        <taxon>Suillineae</taxon>
        <taxon>Rhizopogonaceae</taxon>
        <taxon>Rhizopogon</taxon>
    </lineage>
</organism>
<dbReference type="AlphaFoldDB" id="A0A1J8Q7P1"/>
<protein>
    <submittedName>
        <fullName evidence="1">Uncharacterized protein</fullName>
    </submittedName>
</protein>
<dbReference type="Proteomes" id="UP000183567">
    <property type="component" value="Unassembled WGS sequence"/>
</dbReference>
<gene>
    <name evidence="1" type="ORF">AZE42_10780</name>
</gene>
<proteinExistence type="predicted"/>
<evidence type="ECO:0000313" key="1">
    <source>
        <dbReference type="EMBL" id="OJA15979.1"/>
    </source>
</evidence>
<name>A0A1J8Q7P1_9AGAM</name>
<reference evidence="1 2" key="1">
    <citation type="submission" date="2016-03" db="EMBL/GenBank/DDBJ databases">
        <title>Comparative genomics of the ectomycorrhizal sister species Rhizopogon vinicolor and Rhizopogon vesiculosus (Basidiomycota: Boletales) reveals a divergence of the mating type B locus.</title>
        <authorList>
            <person name="Mujic A.B."/>
            <person name="Kuo A."/>
            <person name="Tritt A."/>
            <person name="Lipzen A."/>
            <person name="Chen C."/>
            <person name="Johnson J."/>
            <person name="Sharma A."/>
            <person name="Barry K."/>
            <person name="Grigoriev I.V."/>
            <person name="Spatafora J.W."/>
        </authorList>
    </citation>
    <scope>NUCLEOTIDE SEQUENCE [LARGE SCALE GENOMIC DNA]</scope>
    <source>
        <strain evidence="1 2">AM-OR11-056</strain>
    </source>
</reference>
<keyword evidence="2" id="KW-1185">Reference proteome</keyword>
<dbReference type="EMBL" id="LVVM01002765">
    <property type="protein sequence ID" value="OJA15979.1"/>
    <property type="molecule type" value="Genomic_DNA"/>
</dbReference>
<accession>A0A1J8Q7P1</accession>